<organism evidence="1 2">
    <name type="scientific">Tetradesmus obliquus</name>
    <name type="common">Green alga</name>
    <name type="synonym">Acutodesmus obliquus</name>
    <dbReference type="NCBI Taxonomy" id="3088"/>
    <lineage>
        <taxon>Eukaryota</taxon>
        <taxon>Viridiplantae</taxon>
        <taxon>Chlorophyta</taxon>
        <taxon>core chlorophytes</taxon>
        <taxon>Chlorophyceae</taxon>
        <taxon>CS clade</taxon>
        <taxon>Sphaeropleales</taxon>
        <taxon>Scenedesmaceae</taxon>
        <taxon>Tetradesmus</taxon>
    </lineage>
</organism>
<dbReference type="AlphaFoldDB" id="A0A383WFA7"/>
<proteinExistence type="predicted"/>
<dbReference type="Proteomes" id="UP000256970">
    <property type="component" value="Unassembled WGS sequence"/>
</dbReference>
<dbReference type="EMBL" id="FNXT01001248">
    <property type="protein sequence ID" value="SZX76111.1"/>
    <property type="molecule type" value="Genomic_DNA"/>
</dbReference>
<name>A0A383WFA7_TETOB</name>
<sequence length="140" mass="14844">MQQNWDKLSLSEQALSFCMLQPRVNCLTGSPYKDVLRSLDEGRVAQWAARDCFPYLGDASSTEDCAQLSSGLCNSQLPEGAVFSVAGAGSALTTMAQVKEHIMLTGGVFTSTAMSPTAFSSFLANKTAASGIFTTSIEGR</sequence>
<keyword evidence="2" id="KW-1185">Reference proteome</keyword>
<protein>
    <submittedName>
        <fullName evidence="1">Uncharacterized protein</fullName>
    </submittedName>
</protein>
<gene>
    <name evidence="1" type="ORF">BQ4739_LOCUS16473</name>
</gene>
<evidence type="ECO:0000313" key="2">
    <source>
        <dbReference type="Proteomes" id="UP000256970"/>
    </source>
</evidence>
<accession>A0A383WFA7</accession>
<reference evidence="1 2" key="1">
    <citation type="submission" date="2016-10" db="EMBL/GenBank/DDBJ databases">
        <authorList>
            <person name="Cai Z."/>
        </authorList>
    </citation>
    <scope>NUCLEOTIDE SEQUENCE [LARGE SCALE GENOMIC DNA]</scope>
</reference>
<evidence type="ECO:0000313" key="1">
    <source>
        <dbReference type="EMBL" id="SZX76111.1"/>
    </source>
</evidence>